<evidence type="ECO:0000256" key="3">
    <source>
        <dbReference type="ARBA" id="ARBA00023277"/>
    </source>
</evidence>
<evidence type="ECO:0000259" key="5">
    <source>
        <dbReference type="PROSITE" id="PS51760"/>
    </source>
</evidence>
<feature type="domain" description="GH10" evidence="5">
    <location>
        <begin position="168"/>
        <end position="291"/>
    </location>
</feature>
<keyword evidence="4" id="KW-0624">Polysaccharide degradation</keyword>
<gene>
    <name evidence="6" type="ORF">KFL_015560010</name>
</gene>
<proteinExistence type="inferred from homology"/>
<dbReference type="EMBL" id="DF238505">
    <property type="protein sequence ID" value="GAQ93471.1"/>
    <property type="molecule type" value="Genomic_DNA"/>
</dbReference>
<feature type="non-terminal residue" evidence="6">
    <location>
        <position position="291"/>
    </location>
</feature>
<reference evidence="6 7" key="1">
    <citation type="journal article" date="2014" name="Nat. Commun.">
        <title>Klebsormidium flaccidum genome reveals primary factors for plant terrestrial adaptation.</title>
        <authorList>
            <person name="Hori K."/>
            <person name="Maruyama F."/>
            <person name="Fujisawa T."/>
            <person name="Togashi T."/>
            <person name="Yamamoto N."/>
            <person name="Seo M."/>
            <person name="Sato S."/>
            <person name="Yamada T."/>
            <person name="Mori H."/>
            <person name="Tajima N."/>
            <person name="Moriyama T."/>
            <person name="Ikeuchi M."/>
            <person name="Watanabe M."/>
            <person name="Wada H."/>
            <person name="Kobayashi K."/>
            <person name="Saito M."/>
            <person name="Masuda T."/>
            <person name="Sasaki-Sekimoto Y."/>
            <person name="Mashiguchi K."/>
            <person name="Awai K."/>
            <person name="Shimojima M."/>
            <person name="Masuda S."/>
            <person name="Iwai M."/>
            <person name="Nobusawa T."/>
            <person name="Narise T."/>
            <person name="Kondo S."/>
            <person name="Saito H."/>
            <person name="Sato R."/>
            <person name="Murakawa M."/>
            <person name="Ihara Y."/>
            <person name="Oshima-Yamada Y."/>
            <person name="Ohtaka K."/>
            <person name="Satoh M."/>
            <person name="Sonobe K."/>
            <person name="Ishii M."/>
            <person name="Ohtani R."/>
            <person name="Kanamori-Sato M."/>
            <person name="Honoki R."/>
            <person name="Miyazaki D."/>
            <person name="Mochizuki H."/>
            <person name="Umetsu J."/>
            <person name="Higashi K."/>
            <person name="Shibata D."/>
            <person name="Kamiya Y."/>
            <person name="Sato N."/>
            <person name="Nakamura Y."/>
            <person name="Tabata S."/>
            <person name="Ida S."/>
            <person name="Kurokawa K."/>
            <person name="Ohta H."/>
        </authorList>
    </citation>
    <scope>NUCLEOTIDE SEQUENCE [LARGE SCALE GENOMIC DNA]</scope>
    <source>
        <strain evidence="6 7">NIES-2285</strain>
    </source>
</reference>
<evidence type="ECO:0000313" key="7">
    <source>
        <dbReference type="Proteomes" id="UP000054558"/>
    </source>
</evidence>
<dbReference type="GO" id="GO:0045493">
    <property type="term" value="P:xylan catabolic process"/>
    <property type="evidence" value="ECO:0000318"/>
    <property type="project" value="GO_Central"/>
</dbReference>
<feature type="non-terminal residue" evidence="6">
    <location>
        <position position="1"/>
    </location>
</feature>
<evidence type="ECO:0000313" key="6">
    <source>
        <dbReference type="EMBL" id="GAQ93471.1"/>
    </source>
</evidence>
<dbReference type="InterPro" id="IPR001000">
    <property type="entry name" value="GH10_dom"/>
</dbReference>
<dbReference type="PANTHER" id="PTHR31490">
    <property type="entry name" value="GLYCOSYL HYDROLASE"/>
    <property type="match status" value="1"/>
</dbReference>
<sequence length="291" mass="31727">DGTPYVRLTNVNAAFKAFSFTLPGSTVPVGSQQQVLFWVQLGPGANSQFKMDLNFVVNGDYVCAGKNQLLTLQDSGRFGLSARAVLIAKVGCWSLLSSGYQIQAVPNRVDVRLQGVTNQDIWLHAVSIISVPKNLYLNDLAARTAAIRKTDVSVQVVDASNNPVPGASVQITQTRTSFPFGGSLEAVVLTSTPYANYFKSLFNHAVFENEMKWYSTDPNGPTFDYSVPDAMLDFCNRNNIPVRGHNIFWDVAEVIQPWVAGLSTAGGIPGSDLYKAMVARLQSIVSHYKGR</sequence>
<dbReference type="OrthoDB" id="3055998at2759"/>
<dbReference type="AlphaFoldDB" id="A0A1Y1IVP3"/>
<protein>
    <recommendedName>
        <fullName evidence="5">GH10 domain-containing protein</fullName>
    </recommendedName>
</protein>
<dbReference type="PANTHER" id="PTHR31490:SF3">
    <property type="entry name" value="GLYCOSYL HYDROLASE FAMILY 10 PROTEIN"/>
    <property type="match status" value="1"/>
</dbReference>
<keyword evidence="3" id="KW-0119">Carbohydrate metabolism</keyword>
<dbReference type="OMA" id="DIWLHAV"/>
<organism evidence="6 7">
    <name type="scientific">Klebsormidium nitens</name>
    <name type="common">Green alga</name>
    <name type="synonym">Ulothrix nitens</name>
    <dbReference type="NCBI Taxonomy" id="105231"/>
    <lineage>
        <taxon>Eukaryota</taxon>
        <taxon>Viridiplantae</taxon>
        <taxon>Streptophyta</taxon>
        <taxon>Klebsormidiophyceae</taxon>
        <taxon>Klebsormidiales</taxon>
        <taxon>Klebsormidiaceae</taxon>
        <taxon>Klebsormidium</taxon>
    </lineage>
</organism>
<dbReference type="Proteomes" id="UP000054558">
    <property type="component" value="Unassembled WGS sequence"/>
</dbReference>
<dbReference type="InterPro" id="IPR017853">
    <property type="entry name" value="GH"/>
</dbReference>
<keyword evidence="2" id="KW-0378">Hydrolase</keyword>
<evidence type="ECO:0000256" key="1">
    <source>
        <dbReference type="ARBA" id="ARBA00007495"/>
    </source>
</evidence>
<comment type="similarity">
    <text evidence="1">Belongs to the glycosyl hydrolase 10 (cellulase F) family.</text>
</comment>
<name>A0A1Y1IVP3_KLENI</name>
<dbReference type="PROSITE" id="PS51760">
    <property type="entry name" value="GH10_2"/>
    <property type="match status" value="1"/>
</dbReference>
<dbReference type="InterPro" id="IPR044846">
    <property type="entry name" value="GH10"/>
</dbReference>
<dbReference type="Gene3D" id="3.20.20.80">
    <property type="entry name" value="Glycosidases"/>
    <property type="match status" value="1"/>
</dbReference>
<accession>A0A1Y1IVP3</accession>
<keyword evidence="7" id="KW-1185">Reference proteome</keyword>
<dbReference type="Pfam" id="PF00331">
    <property type="entry name" value="Glyco_hydro_10"/>
    <property type="match status" value="1"/>
</dbReference>
<dbReference type="SUPFAM" id="SSF51445">
    <property type="entry name" value="(Trans)glycosidases"/>
    <property type="match status" value="1"/>
</dbReference>
<dbReference type="GO" id="GO:0031176">
    <property type="term" value="F:endo-1,4-beta-xylanase activity"/>
    <property type="evidence" value="ECO:0000318"/>
    <property type="project" value="GO_Central"/>
</dbReference>
<evidence type="ECO:0000256" key="4">
    <source>
        <dbReference type="ARBA" id="ARBA00023326"/>
    </source>
</evidence>
<evidence type="ECO:0000256" key="2">
    <source>
        <dbReference type="ARBA" id="ARBA00022801"/>
    </source>
</evidence>